<sequence length="1500" mass="166666">MAESQFGRGNTLHRSYAQHCVLAARGRAARAAKRHRQALIRSASAAVQFAEQHNEAKIGRAPELKLVQRRAHFQLCTGAATNKARGHRLLNSLDLCRIAFDKRRNRAAVCDAYVVSKSTVLRGLIVVCHTVLEQQLAMMRDFASWVVAQKPDAASAGLCWDETAQVLALGKQSLHGTELGLQQQRSSWNVLVARLRFCVAFRNGPKIYREMVLAPVPLPSNSSTEIYLGLRKHPLSRGLIDYVQDILLAARHRIMLHEGSMFFVNSESDVDLVIVVALAAALSDGHLANAKLHYHHYNVEQERQQQQPGSRPVYTEMMLCQNHQTNLTIMEGINITPRAPDVGGRLIQNLYASTLFLKMGGHFLRILGPLKSKLEDPSFFTWVPNPTAEQSAQSRAYCAEMAMFLVDNLKHHERQMTPGAPGIANWTEEAQNIVTCLRTVLNGNPWNRAGLTHICVNGCCNSRRSAEMKVLWAVAKVVFRKTPCLPLTSDWTKVGPCLDWYLFADFSGLLTNLVKFAGQWAGQLEQRASAKSAPAPAEQDDAAAISETIDFHTLAGKRYNRMVQMLESPSERFQRVLLCISLEPLRHMHSTYLKFAHAAPDDEAWPLLMQELRLPSSKVVCVLQYLATLLCGKGSRLVLLEQLHRPFSSHDWVRECPEEALAVRARLLLIAASLDRRHACNVDRWPFKLYSLADARMSPAEHESIIAQFWKKQPCCLPAGFARELRKTTTEKEFRADLPAFRWMLLMSALITKMSIAGVERRHAVHKQQANPGKPFYLFTADSVLAESRHQLMAHDRLKEEREQRARAAAAAASAPNPRALLNVSSAAQEATPSNEVALPMKRKRATSTKERADLPAPKRAKAQGPLEIFKNQWMRDNSRRLTKSSWSECKQAFNQLPEARKEEYRAQAQLSKIQAKATRGLQRLSQASADASEAQPAPVAAANIGQGQIQGGDGEDCLDRMIMEAASGAAVSEVLRRPPLHRNMACQELTRPLLQQAAQGPQPTKYPLQPKVIAAVVNNPSLKSRLMEEQFARDACHFAKGESVPDKVAYPRCCGHLCKAAKSNTARVINFHGKVLRLLQDVVQASNVAPKLISTAGILFAAERYAESGSDAPDNLSFWAIAGAAGRQANNPAQVTLAELRACAGHSSARVQDSVGLVLEHCSWPFVRPDRPRRRPLNQAAVGRLRFVTEDAFAASMCFTSADSYEAVEVLKLSVLDWSLTDGRLDRYLIKNVDMQRQFQAQAGPLPSSDRPRGTRLEAEPSDQLDLLDDMLERPVRQPVRQSRQSAAAAHVAAVDDMHPEDIITLDEEFDPLEVLQAQAQEEEEWGQEAVPLDEELRDECEDEELFAQLDSDLRENPDEQPAAAVILEEEVQLGAIGMDAEADAGPAAIVDVGSWHFRARRNNADVGRLHMIGALTIKATCKIHKQCICMIAMPSRGTPRFSSVVSRLGREPVMADIQQDLVNWLAAGLNSEGARHDELGRSLRSEKWFVKVRAPRAG</sequence>
<accession>A0A812WMJ6</accession>
<dbReference type="Proteomes" id="UP000601435">
    <property type="component" value="Unassembled WGS sequence"/>
</dbReference>
<feature type="region of interest" description="Disordered" evidence="1">
    <location>
        <begin position="925"/>
        <end position="949"/>
    </location>
</feature>
<feature type="compositionally biased region" description="Low complexity" evidence="1">
    <location>
        <begin position="807"/>
        <end position="823"/>
    </location>
</feature>
<feature type="region of interest" description="Disordered" evidence="1">
    <location>
        <begin position="797"/>
        <end position="861"/>
    </location>
</feature>
<evidence type="ECO:0000313" key="2">
    <source>
        <dbReference type="EMBL" id="CAE7675319.1"/>
    </source>
</evidence>
<feature type="compositionally biased region" description="Low complexity" evidence="1">
    <location>
        <begin position="930"/>
        <end position="948"/>
    </location>
</feature>
<feature type="region of interest" description="Disordered" evidence="1">
    <location>
        <begin position="1241"/>
        <end position="1266"/>
    </location>
</feature>
<evidence type="ECO:0000313" key="3">
    <source>
        <dbReference type="Proteomes" id="UP000601435"/>
    </source>
</evidence>
<organism evidence="2 3">
    <name type="scientific">Symbiodinium necroappetens</name>
    <dbReference type="NCBI Taxonomy" id="1628268"/>
    <lineage>
        <taxon>Eukaryota</taxon>
        <taxon>Sar</taxon>
        <taxon>Alveolata</taxon>
        <taxon>Dinophyceae</taxon>
        <taxon>Suessiales</taxon>
        <taxon>Symbiodiniaceae</taxon>
        <taxon>Symbiodinium</taxon>
    </lineage>
</organism>
<name>A0A812WMJ6_9DINO</name>
<feature type="compositionally biased region" description="Basic and acidic residues" evidence="1">
    <location>
        <begin position="797"/>
        <end position="806"/>
    </location>
</feature>
<evidence type="ECO:0000256" key="1">
    <source>
        <dbReference type="SAM" id="MobiDB-lite"/>
    </source>
</evidence>
<proteinExistence type="predicted"/>
<keyword evidence="3" id="KW-1185">Reference proteome</keyword>
<dbReference type="OrthoDB" id="418752at2759"/>
<feature type="compositionally biased region" description="Basic and acidic residues" evidence="1">
    <location>
        <begin position="1251"/>
        <end position="1260"/>
    </location>
</feature>
<comment type="caution">
    <text evidence="2">The sequence shown here is derived from an EMBL/GenBank/DDBJ whole genome shotgun (WGS) entry which is preliminary data.</text>
</comment>
<feature type="compositionally biased region" description="Polar residues" evidence="1">
    <location>
        <begin position="824"/>
        <end position="835"/>
    </location>
</feature>
<gene>
    <name evidence="2" type="ORF">SNEC2469_LOCUS19372</name>
</gene>
<protein>
    <submittedName>
        <fullName evidence="2">Uncharacterized protein</fullName>
    </submittedName>
</protein>
<dbReference type="EMBL" id="CAJNJA010033142">
    <property type="protein sequence ID" value="CAE7675319.1"/>
    <property type="molecule type" value="Genomic_DNA"/>
</dbReference>
<reference evidence="2" key="1">
    <citation type="submission" date="2021-02" db="EMBL/GenBank/DDBJ databases">
        <authorList>
            <person name="Dougan E. K."/>
            <person name="Rhodes N."/>
            <person name="Thang M."/>
            <person name="Chan C."/>
        </authorList>
    </citation>
    <scope>NUCLEOTIDE SEQUENCE</scope>
</reference>